<keyword evidence="2" id="KW-0732">Signal</keyword>
<feature type="domain" description="SLH" evidence="3">
    <location>
        <begin position="612"/>
        <end position="674"/>
    </location>
</feature>
<protein>
    <submittedName>
        <fullName evidence="4">S-layer homology domain-containing protein</fullName>
    </submittedName>
</protein>
<name>A0ABY8E8P0_9FIRM</name>
<dbReference type="Pfam" id="PF00395">
    <property type="entry name" value="SLH"/>
    <property type="match status" value="2"/>
</dbReference>
<dbReference type="RefSeq" id="WP_277731201.1">
    <property type="nucleotide sequence ID" value="NZ_CP120733.1"/>
</dbReference>
<feature type="domain" description="SLH" evidence="3">
    <location>
        <begin position="677"/>
        <end position="735"/>
    </location>
</feature>
<gene>
    <name evidence="4" type="ORF">P4S50_12885</name>
</gene>
<dbReference type="InterPro" id="IPR001119">
    <property type="entry name" value="SLH_dom"/>
</dbReference>
<organism evidence="4 5">
    <name type="scientific">Tepidibacter hydrothermalis</name>
    <dbReference type="NCBI Taxonomy" id="3036126"/>
    <lineage>
        <taxon>Bacteria</taxon>
        <taxon>Bacillati</taxon>
        <taxon>Bacillota</taxon>
        <taxon>Clostridia</taxon>
        <taxon>Peptostreptococcales</taxon>
        <taxon>Peptostreptococcaceae</taxon>
        <taxon>Tepidibacter</taxon>
    </lineage>
</organism>
<dbReference type="Gene3D" id="3.10.450.40">
    <property type="match status" value="1"/>
</dbReference>
<dbReference type="Proteomes" id="UP001222800">
    <property type="component" value="Chromosome"/>
</dbReference>
<keyword evidence="5" id="KW-1185">Reference proteome</keyword>
<accession>A0ABY8E8P0</accession>
<dbReference type="InterPro" id="IPR032599">
    <property type="entry name" value="YcdB/YcdC_rep_domain"/>
</dbReference>
<dbReference type="EMBL" id="CP120733">
    <property type="protein sequence ID" value="WFD09278.1"/>
    <property type="molecule type" value="Genomic_DNA"/>
</dbReference>
<keyword evidence="1" id="KW-0677">Repeat</keyword>
<dbReference type="Pfam" id="PF16244">
    <property type="entry name" value="DUF4901"/>
    <property type="match status" value="1"/>
</dbReference>
<evidence type="ECO:0000313" key="5">
    <source>
        <dbReference type="Proteomes" id="UP001222800"/>
    </source>
</evidence>
<evidence type="ECO:0000313" key="4">
    <source>
        <dbReference type="EMBL" id="WFD09278.1"/>
    </source>
</evidence>
<feature type="chain" id="PRO_5045505225" evidence="2">
    <location>
        <begin position="22"/>
        <end position="735"/>
    </location>
</feature>
<feature type="signal peptide" evidence="2">
    <location>
        <begin position="1"/>
        <end position="21"/>
    </location>
</feature>
<sequence length="735" mass="86713">MKNKKAFLIFFIFTFVLISFANSYADSNISKDEAKQIAVKFIKENFNIQIDDEKFETKIRTIDNKYNEKSMWDINWYSEKDIDIDVRVDANSGKVIWVDKYNHSDKSARIAKITKKEAKKIAEDFLKKINPNEFKEIRFLDTYEYDYKDPVRNYDFTYLRRINGIDYINNEISVEVDGTTGNINSYRKDWEENLNLPEYKDIIESNKAKEILKKDTNMTIVYTSFDRFDKENVMILYKPNYDRPSNLRARMVDAKKGIAIDYNGNEKIENLKTKDIIKKEKEKILNSSKNIGKLSKEINKNEAEIAIKQKLKESLNKDFELESLMYIEDENNYRTNGKKAWQAHFSKNDSDETYGEGKIIMDALTKEVIYLDLYHFEEGRNINPKLTWEEGYDKAVDIIKNYYPNKIMDIDTKQSYVETYFYDENKAYPLEYEYKFYRLVNGIKYEDNSICVNINAKTGEINGIEYNWNEDINFSSNEKLIDKDKAKDIYFDNHNIKLKYERIRYDKKIGDKGEVTLLYDLEPLKGKYDFYSLDAVSGKFIDYDGNEIIKEENNYKDKIKGHWAEKELSILNDSGIIDLKDFEDNKEITKMDAVKMLVNSRGYYPNYSDENIELKFKDISKESEDYYYIQLAVEYNLIENKEENFNLNSKLTREEMTKMIVKLIDKDKMANMKGIYSLGFKDEQNIEEDYKGYVAACKGLGIITGNDGNFRPKDNATMIEMAISIYKALSNTNIR</sequence>
<evidence type="ECO:0000256" key="2">
    <source>
        <dbReference type="SAM" id="SignalP"/>
    </source>
</evidence>
<evidence type="ECO:0000259" key="3">
    <source>
        <dbReference type="PROSITE" id="PS51272"/>
    </source>
</evidence>
<feature type="domain" description="SLH" evidence="3">
    <location>
        <begin position="551"/>
        <end position="611"/>
    </location>
</feature>
<dbReference type="PROSITE" id="PS51272">
    <property type="entry name" value="SLH"/>
    <property type="match status" value="3"/>
</dbReference>
<reference evidence="4 5" key="1">
    <citation type="submission" date="2023-03" db="EMBL/GenBank/DDBJ databases">
        <title>Complete genome sequence of Tepidibacter sp. SWIR-1, isolated from a deep-sea hydrothermal vent.</title>
        <authorList>
            <person name="Li X."/>
        </authorList>
    </citation>
    <scope>NUCLEOTIDE SEQUENCE [LARGE SCALE GENOMIC DNA]</scope>
    <source>
        <strain evidence="4 5">SWIR-1</strain>
    </source>
</reference>
<proteinExistence type="predicted"/>
<evidence type="ECO:0000256" key="1">
    <source>
        <dbReference type="ARBA" id="ARBA00022737"/>
    </source>
</evidence>